<dbReference type="Proteomes" id="UP000504637">
    <property type="component" value="Unplaced"/>
</dbReference>
<feature type="non-terminal residue" evidence="15">
    <location>
        <position position="1"/>
    </location>
</feature>
<dbReference type="OrthoDB" id="8918678at2759"/>
<dbReference type="GO" id="GO:0070971">
    <property type="term" value="C:endoplasmic reticulum exit site"/>
    <property type="evidence" value="ECO:0007669"/>
    <property type="project" value="TreeGrafter"/>
</dbReference>
<evidence type="ECO:0000256" key="10">
    <source>
        <dbReference type="RuleBase" id="RU364101"/>
    </source>
</evidence>
<dbReference type="RefSeq" id="XP_033464498.1">
    <property type="nucleotide sequence ID" value="XM_033600464.1"/>
</dbReference>
<sequence length="535" mass="57825">LTFVPPNDDRIRDPLERWKGHPIFKWSASGTMISSFPVQTPFYSAGQGAPSIKCTPGAITLQSANSLIVLDERHSKYPGPLPARAKGKKKEVLLWMTGKIEDLTRAAESAKLDFQTDIDIKQRTEEKLVLWRIMRVFVEHDGSLDNTPKVAEEVRNILLPNIADIKQSLELSSPQATTTASLTSPSSERAAIMEMRQALLEGQRERAVWLAEEKKLWGHAMLIASTMGQETWKQIVQSFVRSQVKSVGSDARSLAALYQVFAGNAEECADELVPSSARAGFQMISKVDGSVHGNPLEGLDQWRETLGLVAGNRTPNDGQSLLALGRLLASYNRAEAAHTCYLFARSLVKHNGVDDPETHFVLLGANHTGPESALLGSDLDSIVLTEIYEWASSLSAPANAVHYAPHFQAFKLIYAQALASHGLKSKAQSYCDGIGAAVKASARGSPYYHPVLLQSVDEFSAFLSQTPQSGGQGYLTKTAMNKFSSGAASWITKSLLGDDERESAAGSGGPGGEDISGPFGKVNGDSPTISRTVSN</sequence>
<evidence type="ECO:0000313" key="14">
    <source>
        <dbReference type="Proteomes" id="UP000504637"/>
    </source>
</evidence>
<keyword evidence="4 10" id="KW-0256">Endoplasmic reticulum</keyword>
<evidence type="ECO:0000256" key="5">
    <source>
        <dbReference type="ARBA" id="ARBA00022892"/>
    </source>
</evidence>
<keyword evidence="5 10" id="KW-0931">ER-Golgi transport</keyword>
<keyword evidence="8 10" id="KW-0472">Membrane</keyword>
<keyword evidence="3 10" id="KW-0813">Transport</keyword>
<dbReference type="InterPro" id="IPR024340">
    <property type="entry name" value="Sec16_CCD"/>
</dbReference>
<evidence type="ECO:0000259" key="13">
    <source>
        <dbReference type="Pfam" id="PF12932"/>
    </source>
</evidence>
<reference evidence="15" key="2">
    <citation type="submission" date="2020-04" db="EMBL/GenBank/DDBJ databases">
        <authorList>
            <consortium name="NCBI Genome Project"/>
        </authorList>
    </citation>
    <scope>NUCLEOTIDE SEQUENCE</scope>
    <source>
        <strain evidence="15">CBS 342.82</strain>
    </source>
</reference>
<dbReference type="InterPro" id="IPR024298">
    <property type="entry name" value="Sec16_Sec23-bd"/>
</dbReference>
<dbReference type="GO" id="GO:0005789">
    <property type="term" value="C:endoplasmic reticulum membrane"/>
    <property type="evidence" value="ECO:0007669"/>
    <property type="project" value="UniProtKB-SubCell"/>
</dbReference>
<evidence type="ECO:0000256" key="1">
    <source>
        <dbReference type="ARBA" id="ARBA00004397"/>
    </source>
</evidence>
<organism evidence="15">
    <name type="scientific">Dissoconium aciculare CBS 342.82</name>
    <dbReference type="NCBI Taxonomy" id="1314786"/>
    <lineage>
        <taxon>Eukaryota</taxon>
        <taxon>Fungi</taxon>
        <taxon>Dikarya</taxon>
        <taxon>Ascomycota</taxon>
        <taxon>Pezizomycotina</taxon>
        <taxon>Dothideomycetes</taxon>
        <taxon>Dothideomycetidae</taxon>
        <taxon>Mycosphaerellales</taxon>
        <taxon>Dissoconiaceae</taxon>
        <taxon>Dissoconium</taxon>
    </lineage>
</organism>
<reference evidence="15" key="1">
    <citation type="submission" date="2020-01" db="EMBL/GenBank/DDBJ databases">
        <authorList>
            <consortium name="DOE Joint Genome Institute"/>
            <person name="Haridas S."/>
            <person name="Albert R."/>
            <person name="Binder M."/>
            <person name="Bloem J."/>
            <person name="Labutti K."/>
            <person name="Salamov A."/>
            <person name="Andreopoulos B."/>
            <person name="Baker S.E."/>
            <person name="Barry K."/>
            <person name="Bills G."/>
            <person name="Bluhm B.H."/>
            <person name="Cannon C."/>
            <person name="Castanera R."/>
            <person name="Culley D.E."/>
            <person name="Daum C."/>
            <person name="Ezra D."/>
            <person name="Gonzalez J.B."/>
            <person name="Henrissat B."/>
            <person name="Kuo A."/>
            <person name="Liang C."/>
            <person name="Lipzen A."/>
            <person name="Lutzoni F."/>
            <person name="Magnuson J."/>
            <person name="Mondo S."/>
            <person name="Nolan M."/>
            <person name="Ohm R."/>
            <person name="Pangilinan J."/>
            <person name="Park H.-J."/>
            <person name="Ramirez L."/>
            <person name="Alfaro M."/>
            <person name="Sun H."/>
            <person name="Tritt A."/>
            <person name="Yoshinaga Y."/>
            <person name="Zwiers L.-H."/>
            <person name="Turgeon B.G."/>
            <person name="Goodwin S.B."/>
            <person name="Spatafora J.W."/>
            <person name="Crous P.W."/>
            <person name="Grigoriev I.V."/>
        </authorList>
    </citation>
    <scope>NUCLEOTIDE SEQUENCE</scope>
    <source>
        <strain evidence="15">CBS 342.82</strain>
    </source>
</reference>
<dbReference type="CDD" id="cd09233">
    <property type="entry name" value="ACE1-Sec16-like"/>
    <property type="match status" value="1"/>
</dbReference>
<feature type="compositionally biased region" description="Polar residues" evidence="11">
    <location>
        <begin position="525"/>
        <end position="535"/>
    </location>
</feature>
<dbReference type="Pfam" id="PF12932">
    <property type="entry name" value="Sec16"/>
    <property type="match status" value="1"/>
</dbReference>
<evidence type="ECO:0000256" key="6">
    <source>
        <dbReference type="ARBA" id="ARBA00022927"/>
    </source>
</evidence>
<evidence type="ECO:0000313" key="15">
    <source>
        <dbReference type="RefSeq" id="XP_033464498.1"/>
    </source>
</evidence>
<protein>
    <recommendedName>
        <fullName evidence="10">Protein transport protein sec16</fullName>
    </recommendedName>
</protein>
<dbReference type="GO" id="GO:0012507">
    <property type="term" value="C:ER to Golgi transport vesicle membrane"/>
    <property type="evidence" value="ECO:0007669"/>
    <property type="project" value="TreeGrafter"/>
</dbReference>
<feature type="domain" description="Sec16 central conserved" evidence="13">
    <location>
        <begin position="21"/>
        <end position="142"/>
    </location>
</feature>
<name>A0A6J3MKH5_9PEZI</name>
<keyword evidence="14" id="KW-1185">Reference proteome</keyword>
<dbReference type="GO" id="GO:0070973">
    <property type="term" value="P:protein localization to endoplasmic reticulum exit site"/>
    <property type="evidence" value="ECO:0007669"/>
    <property type="project" value="TreeGrafter"/>
</dbReference>
<dbReference type="Pfam" id="PF12931">
    <property type="entry name" value="TPR_Sec16"/>
    <property type="match status" value="1"/>
</dbReference>
<evidence type="ECO:0000256" key="8">
    <source>
        <dbReference type="ARBA" id="ARBA00023136"/>
    </source>
</evidence>
<dbReference type="Gene3D" id="1.25.40.1030">
    <property type="match status" value="1"/>
</dbReference>
<evidence type="ECO:0000256" key="4">
    <source>
        <dbReference type="ARBA" id="ARBA00022824"/>
    </source>
</evidence>
<gene>
    <name evidence="15" type="ORF">K489DRAFT_302840</name>
</gene>
<dbReference type="GeneID" id="54358264"/>
<feature type="non-terminal residue" evidence="15">
    <location>
        <position position="535"/>
    </location>
</feature>
<evidence type="ECO:0000256" key="9">
    <source>
        <dbReference type="ARBA" id="ARBA00024687"/>
    </source>
</evidence>
<evidence type="ECO:0000259" key="12">
    <source>
        <dbReference type="Pfam" id="PF12931"/>
    </source>
</evidence>
<evidence type="ECO:0000256" key="3">
    <source>
        <dbReference type="ARBA" id="ARBA00022448"/>
    </source>
</evidence>
<dbReference type="GO" id="GO:0006914">
    <property type="term" value="P:autophagy"/>
    <property type="evidence" value="ECO:0007669"/>
    <property type="project" value="UniProtKB-KW"/>
</dbReference>
<keyword evidence="6 10" id="KW-0653">Protein transport</keyword>
<dbReference type="GO" id="GO:0015031">
    <property type="term" value="P:protein transport"/>
    <property type="evidence" value="ECO:0007669"/>
    <property type="project" value="UniProtKB-KW"/>
</dbReference>
<comment type="similarity">
    <text evidence="2 10">Belongs to the SEC16 family.</text>
</comment>
<accession>A0A6J3MKH5</accession>
<evidence type="ECO:0000256" key="2">
    <source>
        <dbReference type="ARBA" id="ARBA00005927"/>
    </source>
</evidence>
<feature type="domain" description="Sec16 Sec23-binding" evidence="12">
    <location>
        <begin position="196"/>
        <end position="498"/>
    </location>
</feature>
<dbReference type="GO" id="GO:0007030">
    <property type="term" value="P:Golgi organization"/>
    <property type="evidence" value="ECO:0007669"/>
    <property type="project" value="TreeGrafter"/>
</dbReference>
<dbReference type="AlphaFoldDB" id="A0A6J3MKH5"/>
<keyword evidence="7 10" id="KW-0072">Autophagy</keyword>
<dbReference type="PANTHER" id="PTHR13402:SF6">
    <property type="entry name" value="SECRETORY 16, ISOFORM I"/>
    <property type="match status" value="1"/>
</dbReference>
<dbReference type="FunFam" id="1.25.40.1030:FF:000008">
    <property type="entry name" value="Protein transport protein sec16"/>
    <property type="match status" value="1"/>
</dbReference>
<feature type="region of interest" description="Disordered" evidence="11">
    <location>
        <begin position="499"/>
        <end position="535"/>
    </location>
</feature>
<evidence type="ECO:0000256" key="7">
    <source>
        <dbReference type="ARBA" id="ARBA00023006"/>
    </source>
</evidence>
<proteinExistence type="inferred from homology"/>
<reference evidence="15" key="3">
    <citation type="submission" date="2025-08" db="UniProtKB">
        <authorList>
            <consortium name="RefSeq"/>
        </authorList>
    </citation>
    <scope>IDENTIFICATION</scope>
    <source>
        <strain evidence="15">CBS 342.82</strain>
    </source>
</reference>
<comment type="subcellular location">
    <subcellularLocation>
        <location evidence="1">Endoplasmic reticulum membrane</location>
        <topology evidence="1">Peripheral membrane protein</topology>
        <orientation evidence="1">Cytoplasmic side</orientation>
    </subcellularLocation>
</comment>
<dbReference type="PANTHER" id="PTHR13402">
    <property type="entry name" value="RGPR-RELATED"/>
    <property type="match status" value="1"/>
</dbReference>
<comment type="function">
    <text evidence="9 10">Involved in the initiation of assembly of the COPII coat required for the formation of transport vesicles from the endoplasmic reticulum (ER) and the selection of cargo molecules. Also involved in autophagy.</text>
</comment>
<dbReference type="GO" id="GO:0016192">
    <property type="term" value="P:vesicle-mediated transport"/>
    <property type="evidence" value="ECO:0007669"/>
    <property type="project" value="UniProtKB-KW"/>
</dbReference>
<evidence type="ECO:0000256" key="11">
    <source>
        <dbReference type="SAM" id="MobiDB-lite"/>
    </source>
</evidence>